<dbReference type="InterPro" id="IPR004104">
    <property type="entry name" value="Gfo/Idh/MocA-like_OxRdtase_C"/>
</dbReference>
<organism evidence="3 4">
    <name type="scientific">Biomphalaria glabrata</name>
    <name type="common">Bloodfluke planorb</name>
    <name type="synonym">Freshwater snail</name>
    <dbReference type="NCBI Taxonomy" id="6526"/>
    <lineage>
        <taxon>Eukaryota</taxon>
        <taxon>Metazoa</taxon>
        <taxon>Spiralia</taxon>
        <taxon>Lophotrochozoa</taxon>
        <taxon>Mollusca</taxon>
        <taxon>Gastropoda</taxon>
        <taxon>Heterobranchia</taxon>
        <taxon>Euthyneura</taxon>
        <taxon>Panpulmonata</taxon>
        <taxon>Hygrophila</taxon>
        <taxon>Lymnaeoidea</taxon>
        <taxon>Planorbidae</taxon>
        <taxon>Biomphalaria</taxon>
    </lineage>
</organism>
<dbReference type="InterPro" id="IPR051450">
    <property type="entry name" value="Gfo/Idh/MocA_Oxidoreductases"/>
</dbReference>
<evidence type="ECO:0000313" key="4">
    <source>
        <dbReference type="Proteomes" id="UP000076420"/>
    </source>
</evidence>
<dbReference type="VEuPathDB" id="VectorBase:BGLAX_050160"/>
<dbReference type="EnsemblMetazoa" id="BGLB007428-RB">
    <property type="protein sequence ID" value="BGLB007428-PB"/>
    <property type="gene ID" value="BGLB007428"/>
</dbReference>
<dbReference type="STRING" id="6526.A0A2C9JSP7"/>
<dbReference type="Gene3D" id="3.30.360.10">
    <property type="entry name" value="Dihydrodipicolinate Reductase, domain 2"/>
    <property type="match status" value="1"/>
</dbReference>
<accession>A0A2C9JSP7</accession>
<dbReference type="Proteomes" id="UP000076420">
    <property type="component" value="Unassembled WGS sequence"/>
</dbReference>
<dbReference type="PANTHER" id="PTHR43377">
    <property type="entry name" value="BILIVERDIN REDUCTASE A"/>
    <property type="match status" value="1"/>
</dbReference>
<reference evidence="3" key="1">
    <citation type="submission" date="2020-05" db="UniProtKB">
        <authorList>
            <consortium name="EnsemblMetazoa"/>
        </authorList>
    </citation>
    <scope>IDENTIFICATION</scope>
    <source>
        <strain evidence="3">BB02</strain>
    </source>
</reference>
<dbReference type="AlphaFoldDB" id="A0A2C9JSP7"/>
<dbReference type="PANTHER" id="PTHR43377:SF2">
    <property type="entry name" value="BINDING ROSSMANN FOLD OXIDOREDUCTASE, PUTATIVE (AFU_ORTHOLOGUE AFUA_4G00560)-RELATED"/>
    <property type="match status" value="1"/>
</dbReference>
<dbReference type="OrthoDB" id="2129491at2759"/>
<dbReference type="VEuPathDB" id="VectorBase:BGLB007428"/>
<dbReference type="InterPro" id="IPR036291">
    <property type="entry name" value="NAD(P)-bd_dom_sf"/>
</dbReference>
<feature type="domain" description="Gfo/Idh/MocA-like oxidoreductase C-terminal" evidence="2">
    <location>
        <begin position="151"/>
        <end position="212"/>
    </location>
</feature>
<name>A0A2C9JSP7_BIOGL</name>
<dbReference type="SUPFAM" id="SSF55347">
    <property type="entry name" value="Glyceraldehyde-3-phosphate dehydrogenase-like, C-terminal domain"/>
    <property type="match status" value="1"/>
</dbReference>
<dbReference type="Gene3D" id="3.40.50.720">
    <property type="entry name" value="NAD(P)-binding Rossmann-like Domain"/>
    <property type="match status" value="1"/>
</dbReference>
<dbReference type="Pfam" id="PF01408">
    <property type="entry name" value="GFO_IDH_MocA"/>
    <property type="match status" value="1"/>
</dbReference>
<dbReference type="SUPFAM" id="SSF51735">
    <property type="entry name" value="NAD(P)-binding Rossmann-fold domains"/>
    <property type="match status" value="1"/>
</dbReference>
<dbReference type="GO" id="GO:0000166">
    <property type="term" value="F:nucleotide binding"/>
    <property type="evidence" value="ECO:0007669"/>
    <property type="project" value="InterPro"/>
</dbReference>
<dbReference type="InterPro" id="IPR000683">
    <property type="entry name" value="Gfo/Idh/MocA-like_OxRdtase_N"/>
</dbReference>
<evidence type="ECO:0008006" key="5">
    <source>
        <dbReference type="Google" id="ProtNLM"/>
    </source>
</evidence>
<gene>
    <name evidence="3" type="primary">106066494</name>
</gene>
<dbReference type="Pfam" id="PF02894">
    <property type="entry name" value="GFO_IDH_MocA_C"/>
    <property type="match status" value="1"/>
</dbReference>
<evidence type="ECO:0000259" key="2">
    <source>
        <dbReference type="Pfam" id="PF02894"/>
    </source>
</evidence>
<feature type="domain" description="Gfo/Idh/MocA-like oxidoreductase N-terminal" evidence="1">
    <location>
        <begin position="17"/>
        <end position="138"/>
    </location>
</feature>
<proteinExistence type="predicted"/>
<evidence type="ECO:0000313" key="3">
    <source>
        <dbReference type="EnsemblMetazoa" id="BGLB007428-PB"/>
    </source>
</evidence>
<protein>
    <recommendedName>
        <fullName evidence="5">Gfo/Idh/MocA-like oxidoreductase N-terminal domain-containing protein</fullName>
    </recommendedName>
</protein>
<evidence type="ECO:0000259" key="1">
    <source>
        <dbReference type="Pfam" id="PF01408"/>
    </source>
</evidence>
<sequence length="436" mass="48588">MSGNICSHNEADVPVLKCFVVGAGSRGSVYATYAKIHPQKVKVVAVAEPQQERRNRFVKAYNIQDEMVFTDWRDAAKIEKFADFVIIATLDRDHKDPAVAFAKLGYDILLEKPMAVTEEECREIVNVCKKSQVLLAVCHVLRYTPWVTKIKEIISAGHIGEIVSIRHTEPVGFWHFAHSFVRGNWRNEATSSCSLLAKSCHDVDLINYWLSPRKCVRISSFGKLTHFTKEDKPAGASSRCLECSIEPNCPYSAKKIYLDLLAKGGSGWPVSVITNVVDIENVTEALRSGPYGKCVYDTDNNVVSHQVVNFQYDDGATACFNMVAFTKRLCAREVKIYGTKGEIAFEDGWRDVQVFDFLTQETTTYDVTSDHNVSMGGHGGADFHLMEAFVGTLQGERNDIVTGPEESLNSHLLVFAAEKARKENKVVSISPDGIFE</sequence>
<dbReference type="KEGG" id="bgt:106066494"/>